<dbReference type="SMR" id="A0A1G4IB97"/>
<proteinExistence type="predicted"/>
<dbReference type="EMBL" id="CZPT02001198">
    <property type="protein sequence ID" value="SCU69378.1"/>
    <property type="molecule type" value="Genomic_DNA"/>
</dbReference>
<evidence type="ECO:0000313" key="2">
    <source>
        <dbReference type="EMBL" id="SCU69378.1"/>
    </source>
</evidence>
<dbReference type="VEuPathDB" id="TriTrypDB:TEOVI_000094400"/>
<organism evidence="2 3">
    <name type="scientific">Trypanosoma equiperdum</name>
    <dbReference type="NCBI Taxonomy" id="5694"/>
    <lineage>
        <taxon>Eukaryota</taxon>
        <taxon>Discoba</taxon>
        <taxon>Euglenozoa</taxon>
        <taxon>Kinetoplastea</taxon>
        <taxon>Metakinetoplastina</taxon>
        <taxon>Trypanosomatida</taxon>
        <taxon>Trypanosomatidae</taxon>
        <taxon>Trypanosoma</taxon>
    </lineage>
</organism>
<reference evidence="2" key="1">
    <citation type="submission" date="2016-09" db="EMBL/GenBank/DDBJ databases">
        <authorList>
            <person name="Hebert L."/>
            <person name="Moumen B."/>
        </authorList>
    </citation>
    <scope>NUCLEOTIDE SEQUENCE [LARGE SCALE GENOMIC DNA]</scope>
    <source>
        <strain evidence="2">OVI</strain>
    </source>
</reference>
<dbReference type="Proteomes" id="UP000195570">
    <property type="component" value="Unassembled WGS sequence"/>
</dbReference>
<feature type="region of interest" description="Disordered" evidence="1">
    <location>
        <begin position="102"/>
        <end position="125"/>
    </location>
</feature>
<evidence type="ECO:0000256" key="1">
    <source>
        <dbReference type="SAM" id="MobiDB-lite"/>
    </source>
</evidence>
<feature type="compositionally biased region" description="Polar residues" evidence="1">
    <location>
        <begin position="113"/>
        <end position="125"/>
    </location>
</feature>
<comment type="caution">
    <text evidence="2">The sequence shown here is derived from an EMBL/GenBank/DDBJ whole genome shotgun (WGS) entry which is preliminary data.</text>
</comment>
<name>A0A1G4IB97_TRYEQ</name>
<dbReference type="GeneID" id="92374884"/>
<protein>
    <submittedName>
        <fullName evidence="2">Uncharacterized protein</fullName>
    </submittedName>
</protein>
<evidence type="ECO:0000313" key="3">
    <source>
        <dbReference type="Proteomes" id="UP000195570"/>
    </source>
</evidence>
<gene>
    <name evidence="2" type="ORF">TEOVI_000094400</name>
</gene>
<dbReference type="RefSeq" id="XP_067080362.1">
    <property type="nucleotide sequence ID" value="XM_067224261.1"/>
</dbReference>
<sequence>MERVRYKVIEKTGDLGEVVQVKVRDVGVDSRDFAPVVRVASLRECPAQVAEFAGLIPGPSCPSCRQKEAYIRRLVEYIRELEATINTDRAVSALMLKMENAEGDGVEQPKNGVRSSPQRSASGTFSYAFPTSQNITFEETDGEGHPTLMEMMTDELRRQSLLTAMMSLLNRPTLEEIVTIGEEMRAEQTKNLQPVALNKGS</sequence>
<keyword evidence="3" id="KW-1185">Reference proteome</keyword>
<dbReference type="AlphaFoldDB" id="A0A1G4IB97"/>
<accession>A0A1G4IB97</accession>